<dbReference type="InParanoid" id="A0A6P4B0Q4"/>
<dbReference type="Gene3D" id="1.20.120.1770">
    <property type="match status" value="1"/>
</dbReference>
<keyword evidence="5 13" id="KW-0812">Transmembrane</keyword>
<keyword evidence="7" id="KW-0249">Electron transport</keyword>
<dbReference type="GO" id="GO:0046872">
    <property type="term" value="F:metal ion binding"/>
    <property type="evidence" value="ECO:0007669"/>
    <property type="project" value="UniProtKB-KW"/>
</dbReference>
<dbReference type="PANTHER" id="PTHR10106:SF43">
    <property type="entry name" value="CYTOCHROME B561 FAMILY PROTEIN, EXPRESSED"/>
    <property type="match status" value="1"/>
</dbReference>
<dbReference type="InterPro" id="IPR043205">
    <property type="entry name" value="CYB561/CYBRD1-like"/>
</dbReference>
<reference evidence="16" key="1">
    <citation type="submission" date="2025-08" db="UniProtKB">
        <authorList>
            <consortium name="RefSeq"/>
        </authorList>
    </citation>
    <scope>IDENTIFICATION</scope>
    <source>
        <tissue evidence="16">Seedling</tissue>
    </source>
</reference>
<feature type="transmembrane region" description="Helical" evidence="13">
    <location>
        <begin position="158"/>
        <end position="176"/>
    </location>
</feature>
<keyword evidence="8 13" id="KW-1133">Transmembrane helix</keyword>
<gene>
    <name evidence="16" type="primary">LOC107429205</name>
</gene>
<dbReference type="GO" id="GO:0016020">
    <property type="term" value="C:membrane"/>
    <property type="evidence" value="ECO:0007669"/>
    <property type="project" value="UniProtKB-SubCell"/>
</dbReference>
<dbReference type="GO" id="GO:0140571">
    <property type="term" value="F:transmembrane ascorbate ferrireductase activity"/>
    <property type="evidence" value="ECO:0007669"/>
    <property type="project" value="UniProtKB-EC"/>
</dbReference>
<dbReference type="AlphaFoldDB" id="A0A6P4B0Q4"/>
<keyword evidence="15" id="KW-1185">Reference proteome</keyword>
<evidence type="ECO:0000256" key="8">
    <source>
        <dbReference type="ARBA" id="ARBA00022989"/>
    </source>
</evidence>
<dbReference type="InterPro" id="IPR006593">
    <property type="entry name" value="Cyt_b561/ferric_Rdtase_TM"/>
</dbReference>
<dbReference type="PROSITE" id="PS50939">
    <property type="entry name" value="CYTOCHROME_B561"/>
    <property type="match status" value="1"/>
</dbReference>
<feature type="transmembrane region" description="Helical" evidence="13">
    <location>
        <begin position="89"/>
        <end position="107"/>
    </location>
</feature>
<feature type="transmembrane region" description="Helical" evidence="13">
    <location>
        <begin position="12"/>
        <end position="37"/>
    </location>
</feature>
<evidence type="ECO:0000256" key="13">
    <source>
        <dbReference type="SAM" id="Phobius"/>
    </source>
</evidence>
<evidence type="ECO:0000256" key="2">
    <source>
        <dbReference type="ARBA" id="ARBA00004141"/>
    </source>
</evidence>
<dbReference type="EC" id="7.2.1.3" evidence="11"/>
<dbReference type="CDD" id="cd08766">
    <property type="entry name" value="Cyt_b561_ACYB-1_like"/>
    <property type="match status" value="1"/>
</dbReference>
<dbReference type="PANTHER" id="PTHR10106">
    <property type="entry name" value="CYTOCHROME B561-RELATED"/>
    <property type="match status" value="1"/>
</dbReference>
<dbReference type="RefSeq" id="XP_015895343.3">
    <property type="nucleotide sequence ID" value="XM_016039857.4"/>
</dbReference>
<accession>A0A6P4B0Q4</accession>
<name>A0A6P4B0Q4_ZIZJJ</name>
<protein>
    <recommendedName>
        <fullName evidence="11">ascorbate ferrireductase (transmembrane)</fullName>
        <ecNumber evidence="11">7.2.1.3</ecNumber>
    </recommendedName>
</protein>
<evidence type="ECO:0000256" key="7">
    <source>
        <dbReference type="ARBA" id="ARBA00022982"/>
    </source>
</evidence>
<feature type="transmembrane region" description="Helical" evidence="13">
    <location>
        <begin position="57"/>
        <end position="77"/>
    </location>
</feature>
<evidence type="ECO:0000256" key="3">
    <source>
        <dbReference type="ARBA" id="ARBA00022448"/>
    </source>
</evidence>
<evidence type="ECO:0000256" key="12">
    <source>
        <dbReference type="ARBA" id="ARBA00051575"/>
    </source>
</evidence>
<proteinExistence type="predicted"/>
<evidence type="ECO:0000313" key="15">
    <source>
        <dbReference type="Proteomes" id="UP001652623"/>
    </source>
</evidence>
<feature type="transmembrane region" description="Helical" evidence="13">
    <location>
        <begin position="196"/>
        <end position="218"/>
    </location>
</feature>
<evidence type="ECO:0000313" key="16">
    <source>
        <dbReference type="RefSeq" id="XP_015895343.3"/>
    </source>
</evidence>
<dbReference type="KEGG" id="zju:107429205"/>
<feature type="domain" description="Cytochrome b561" evidence="14">
    <location>
        <begin position="18"/>
        <end position="217"/>
    </location>
</feature>
<dbReference type="Pfam" id="PF03188">
    <property type="entry name" value="Cytochrom_B561"/>
    <property type="match status" value="1"/>
</dbReference>
<feature type="transmembrane region" description="Helical" evidence="13">
    <location>
        <begin position="127"/>
        <end position="146"/>
    </location>
</feature>
<keyword evidence="10 13" id="KW-0472">Membrane</keyword>
<evidence type="ECO:0000256" key="6">
    <source>
        <dbReference type="ARBA" id="ARBA00022723"/>
    </source>
</evidence>
<evidence type="ECO:0000256" key="10">
    <source>
        <dbReference type="ARBA" id="ARBA00023136"/>
    </source>
</evidence>
<evidence type="ECO:0000256" key="1">
    <source>
        <dbReference type="ARBA" id="ARBA00001970"/>
    </source>
</evidence>
<comment type="catalytic activity">
    <reaction evidence="12">
        <text>Fe(3+)(out) + L-ascorbate(in) = monodehydro-L-ascorbate radical(in) + Fe(2+)(out) + H(+)</text>
        <dbReference type="Rhea" id="RHEA:30403"/>
        <dbReference type="ChEBI" id="CHEBI:15378"/>
        <dbReference type="ChEBI" id="CHEBI:29033"/>
        <dbReference type="ChEBI" id="CHEBI:29034"/>
        <dbReference type="ChEBI" id="CHEBI:38290"/>
        <dbReference type="ChEBI" id="CHEBI:59513"/>
        <dbReference type="EC" id="7.2.1.3"/>
    </reaction>
</comment>
<dbReference type="SMART" id="SM00665">
    <property type="entry name" value="B561"/>
    <property type="match status" value="1"/>
</dbReference>
<keyword evidence="6" id="KW-0479">Metal-binding</keyword>
<keyword evidence="9" id="KW-0408">Iron</keyword>
<comment type="cofactor">
    <cofactor evidence="1">
        <name>heme b</name>
        <dbReference type="ChEBI" id="CHEBI:60344"/>
    </cofactor>
</comment>
<organism evidence="15 16">
    <name type="scientific">Ziziphus jujuba</name>
    <name type="common">Chinese jujube</name>
    <name type="synonym">Ziziphus sativa</name>
    <dbReference type="NCBI Taxonomy" id="326968"/>
    <lineage>
        <taxon>Eukaryota</taxon>
        <taxon>Viridiplantae</taxon>
        <taxon>Streptophyta</taxon>
        <taxon>Embryophyta</taxon>
        <taxon>Tracheophyta</taxon>
        <taxon>Spermatophyta</taxon>
        <taxon>Magnoliopsida</taxon>
        <taxon>eudicotyledons</taxon>
        <taxon>Gunneridae</taxon>
        <taxon>Pentapetalae</taxon>
        <taxon>rosids</taxon>
        <taxon>fabids</taxon>
        <taxon>Rosales</taxon>
        <taxon>Rhamnaceae</taxon>
        <taxon>Paliureae</taxon>
        <taxon>Ziziphus</taxon>
    </lineage>
</organism>
<dbReference type="GeneID" id="107429205"/>
<dbReference type="FunFam" id="1.20.120.1770:FF:000001">
    <property type="entry name" value="Cytochrome b reductase 1"/>
    <property type="match status" value="1"/>
</dbReference>
<evidence type="ECO:0000256" key="5">
    <source>
        <dbReference type="ARBA" id="ARBA00022692"/>
    </source>
</evidence>
<sequence>MAPKSRSYQISATPVTVLAHLLVIAITTLVLVWLLHFREGFAFKSINKEKIFNLHPFFMIIGFILVGGEAIMAYKSVPGRRKAQKLEHIIFHLIALLAGILGIYAVFKYKHEAGLSDMVTLHSWLGIITISLYGLQYLLGFFTYFFPGAEMSTRGNFLPWHVFVGILIFVLAICTAETGLLRRFLFLGLGKNQEGLIVNFTGLLLVLFAVSVTLTILLPRGFRN</sequence>
<comment type="subcellular location">
    <subcellularLocation>
        <location evidence="2">Membrane</location>
        <topology evidence="2">Multi-pass membrane protein</topology>
    </subcellularLocation>
</comment>
<evidence type="ECO:0000259" key="14">
    <source>
        <dbReference type="PROSITE" id="PS50939"/>
    </source>
</evidence>
<evidence type="ECO:0000256" key="11">
    <source>
        <dbReference type="ARBA" id="ARBA00024225"/>
    </source>
</evidence>
<keyword evidence="4" id="KW-0349">Heme</keyword>
<evidence type="ECO:0000256" key="4">
    <source>
        <dbReference type="ARBA" id="ARBA00022617"/>
    </source>
</evidence>
<keyword evidence="3" id="KW-0813">Transport</keyword>
<evidence type="ECO:0000256" key="9">
    <source>
        <dbReference type="ARBA" id="ARBA00023004"/>
    </source>
</evidence>
<dbReference type="Proteomes" id="UP001652623">
    <property type="component" value="Chromosome 12"/>
</dbReference>